<gene>
    <name evidence="1" type="ORF">SR41_08085</name>
</gene>
<evidence type="ECO:0000313" key="2">
    <source>
        <dbReference type="Proteomes" id="UP000033203"/>
    </source>
</evidence>
<comment type="caution">
    <text evidence="1">The sequence shown here is derived from an EMBL/GenBank/DDBJ whole genome shotgun (WGS) entry which is preliminary data.</text>
</comment>
<organism evidence="1 2">
    <name type="scientific">Sphingomonas melonis</name>
    <dbReference type="NCBI Taxonomy" id="152682"/>
    <lineage>
        <taxon>Bacteria</taxon>
        <taxon>Pseudomonadati</taxon>
        <taxon>Pseudomonadota</taxon>
        <taxon>Alphaproteobacteria</taxon>
        <taxon>Sphingomonadales</taxon>
        <taxon>Sphingomonadaceae</taxon>
        <taxon>Sphingomonas</taxon>
    </lineage>
</organism>
<dbReference type="AlphaFoldDB" id="A0A0D1KVJ5"/>
<evidence type="ECO:0000313" key="1">
    <source>
        <dbReference type="EMBL" id="KIU28389.1"/>
    </source>
</evidence>
<reference evidence="1 2" key="1">
    <citation type="submission" date="2015-01" db="EMBL/GenBank/DDBJ databases">
        <title>Genome of Sphingomonas taxi strain 30a.</title>
        <authorList>
            <person name="Eevers N."/>
            <person name="Van Hamme J."/>
            <person name="Bottos E."/>
            <person name="Weyens N."/>
            <person name="Vangronsveld J."/>
        </authorList>
    </citation>
    <scope>NUCLEOTIDE SEQUENCE [LARGE SCALE GENOMIC DNA]</scope>
    <source>
        <strain evidence="1 2">30a</strain>
    </source>
</reference>
<dbReference type="EMBL" id="JXTP01000031">
    <property type="protein sequence ID" value="KIU28389.1"/>
    <property type="molecule type" value="Genomic_DNA"/>
</dbReference>
<proteinExistence type="predicted"/>
<protein>
    <submittedName>
        <fullName evidence="1">Uncharacterized protein</fullName>
    </submittedName>
</protein>
<accession>A0A0D1KVJ5</accession>
<sequence length="78" mass="9382">MRRRFVDLEHAVQKEELVIKLIPKVFLQTLKSFACGNRLPLSQRNSIRYAMIREAGRKLFTTFQYLICYFVASRNFYF</sequence>
<dbReference type="Proteomes" id="UP000033203">
    <property type="component" value="Unassembled WGS sequence"/>
</dbReference>
<name>A0A0D1KVJ5_9SPHN</name>